<sequence>MTDSAGVLVVDLDGTLYRGDAPVLAYAAHAMAGLADADASGFRTELDGYLSGAGSTLDAIDGWGAVAQLAERYGVAAAVLDRAFLHSRTTLADGTSVVAVPDGFAALLAELRPRYRLVLATNSPADGLSDLLRRIGMAGAFDRVVSSTGKPAGLRALLPRLLAEIGHTDAPWHAFSVGDHWRNDIEPALDSGAMTGYIDRFGRADGPAHVTAATLTELLPAIREWAADPAAFARTTRVHSGASAD</sequence>
<keyword evidence="2" id="KW-1185">Reference proteome</keyword>
<evidence type="ECO:0000313" key="1">
    <source>
        <dbReference type="EMBL" id="GAA5191250.1"/>
    </source>
</evidence>
<dbReference type="RefSeq" id="WP_345633081.1">
    <property type="nucleotide sequence ID" value="NZ_BAABJQ010000015.1"/>
</dbReference>
<reference evidence="2" key="1">
    <citation type="journal article" date="2019" name="Int. J. Syst. Evol. Microbiol.">
        <title>The Global Catalogue of Microorganisms (GCM) 10K type strain sequencing project: providing services to taxonomists for standard genome sequencing and annotation.</title>
        <authorList>
            <consortium name="The Broad Institute Genomics Platform"/>
            <consortium name="The Broad Institute Genome Sequencing Center for Infectious Disease"/>
            <person name="Wu L."/>
            <person name="Ma J."/>
        </authorList>
    </citation>
    <scope>NUCLEOTIDE SEQUENCE [LARGE SCALE GENOMIC DNA]</scope>
    <source>
        <strain evidence="2">JCM 18304</strain>
    </source>
</reference>
<dbReference type="InterPro" id="IPR036412">
    <property type="entry name" value="HAD-like_sf"/>
</dbReference>
<protein>
    <submittedName>
        <fullName evidence="1">HAD family hydrolase</fullName>
    </submittedName>
</protein>
<name>A0ABP9S6Q7_9ACTN</name>
<dbReference type="Pfam" id="PF00702">
    <property type="entry name" value="Hydrolase"/>
    <property type="match status" value="1"/>
</dbReference>
<proteinExistence type="predicted"/>
<evidence type="ECO:0000313" key="2">
    <source>
        <dbReference type="Proteomes" id="UP001501570"/>
    </source>
</evidence>
<gene>
    <name evidence="1" type="ORF">GCM10023322_48200</name>
</gene>
<comment type="caution">
    <text evidence="1">The sequence shown here is derived from an EMBL/GenBank/DDBJ whole genome shotgun (WGS) entry which is preliminary data.</text>
</comment>
<dbReference type="SUPFAM" id="SSF56784">
    <property type="entry name" value="HAD-like"/>
    <property type="match status" value="1"/>
</dbReference>
<dbReference type="EMBL" id="BAABJQ010000015">
    <property type="protein sequence ID" value="GAA5191250.1"/>
    <property type="molecule type" value="Genomic_DNA"/>
</dbReference>
<dbReference type="InterPro" id="IPR023214">
    <property type="entry name" value="HAD_sf"/>
</dbReference>
<dbReference type="GO" id="GO:0016787">
    <property type="term" value="F:hydrolase activity"/>
    <property type="evidence" value="ECO:0007669"/>
    <property type="project" value="UniProtKB-KW"/>
</dbReference>
<dbReference type="Proteomes" id="UP001501570">
    <property type="component" value="Unassembled WGS sequence"/>
</dbReference>
<keyword evidence="1" id="KW-0378">Hydrolase</keyword>
<accession>A0ABP9S6Q7</accession>
<organism evidence="1 2">
    <name type="scientific">Rugosimonospora acidiphila</name>
    <dbReference type="NCBI Taxonomy" id="556531"/>
    <lineage>
        <taxon>Bacteria</taxon>
        <taxon>Bacillati</taxon>
        <taxon>Actinomycetota</taxon>
        <taxon>Actinomycetes</taxon>
        <taxon>Micromonosporales</taxon>
        <taxon>Micromonosporaceae</taxon>
        <taxon>Rugosimonospora</taxon>
    </lineage>
</organism>
<dbReference type="Gene3D" id="3.40.50.1000">
    <property type="entry name" value="HAD superfamily/HAD-like"/>
    <property type="match status" value="1"/>
</dbReference>